<protein>
    <recommendedName>
        <fullName evidence="1">DinB-like domain-containing protein</fullName>
    </recommendedName>
</protein>
<accession>I0V171</accession>
<dbReference type="Proteomes" id="UP000004691">
    <property type="component" value="Unassembled WGS sequence"/>
</dbReference>
<evidence type="ECO:0000313" key="2">
    <source>
        <dbReference type="EMBL" id="EID53874.1"/>
    </source>
</evidence>
<dbReference type="InterPro" id="IPR034660">
    <property type="entry name" value="DinB/YfiT-like"/>
</dbReference>
<dbReference type="Pfam" id="PF12867">
    <property type="entry name" value="DinB_2"/>
    <property type="match status" value="1"/>
</dbReference>
<keyword evidence="3" id="KW-1185">Reference proteome</keyword>
<organism evidence="2 3">
    <name type="scientific">Saccharomonospora xinjiangensis XJ-54</name>
    <dbReference type="NCBI Taxonomy" id="882086"/>
    <lineage>
        <taxon>Bacteria</taxon>
        <taxon>Bacillati</taxon>
        <taxon>Actinomycetota</taxon>
        <taxon>Actinomycetes</taxon>
        <taxon>Pseudonocardiales</taxon>
        <taxon>Pseudonocardiaceae</taxon>
        <taxon>Saccharomonospora</taxon>
    </lineage>
</organism>
<dbReference type="EMBL" id="JH636049">
    <property type="protein sequence ID" value="EID53874.1"/>
    <property type="molecule type" value="Genomic_DNA"/>
</dbReference>
<dbReference type="SUPFAM" id="SSF109854">
    <property type="entry name" value="DinB/YfiT-like putative metalloenzymes"/>
    <property type="match status" value="1"/>
</dbReference>
<feature type="domain" description="DinB-like" evidence="1">
    <location>
        <begin position="61"/>
        <end position="191"/>
    </location>
</feature>
<dbReference type="AlphaFoldDB" id="I0V171"/>
<name>I0V171_9PSEU</name>
<dbReference type="HOGENOM" id="CLU_105789_0_0_11"/>
<evidence type="ECO:0000259" key="1">
    <source>
        <dbReference type="Pfam" id="PF12867"/>
    </source>
</evidence>
<dbReference type="STRING" id="882086.SacxiDRAFT_1627"/>
<reference evidence="2 3" key="1">
    <citation type="submission" date="2012-01" db="EMBL/GenBank/DDBJ databases">
        <title>Improved High-Quality Draft sequence of Saccharomonospora xinjiangensis XJ-54.</title>
        <authorList>
            <consortium name="US DOE Joint Genome Institute"/>
            <person name="Lucas S."/>
            <person name="Han J."/>
            <person name="Lapidus A."/>
            <person name="Cheng J.-F."/>
            <person name="Goodwin L."/>
            <person name="Pitluck S."/>
            <person name="Peters L."/>
            <person name="Mikhailova N."/>
            <person name="Teshima H."/>
            <person name="Detter J.C."/>
            <person name="Han C."/>
            <person name="Tapia R."/>
            <person name="Land M."/>
            <person name="Hauser L."/>
            <person name="Kyrpides N."/>
            <person name="Ivanova N."/>
            <person name="Pagani I."/>
            <person name="Brambilla E.-M."/>
            <person name="Klenk H.-P."/>
            <person name="Woyke T."/>
        </authorList>
    </citation>
    <scope>NUCLEOTIDE SEQUENCE [LARGE SCALE GENOMIC DNA]</scope>
    <source>
        <strain evidence="2 3">XJ-54</strain>
    </source>
</reference>
<evidence type="ECO:0000313" key="3">
    <source>
        <dbReference type="Proteomes" id="UP000004691"/>
    </source>
</evidence>
<sequence length="200" mass="22493">MALKRPRCGSRLCGTEVRNENQSMITPDTKDWTWVLERPCAECGFDPGAVGWKDVPALIRANAASWCEVLNSGERLRTRPRPDRWSVLEYACHVRDVLQLLDERLLLMLADDDPTYPAWHQDQAAIDGRYNEQDPSTVATDLSIAAERAATRLDQLPGDAAHRTGRRSDGTRFTVESLGRYFAHDFVHHLHDVGAPAACR</sequence>
<dbReference type="eggNOG" id="COG2230">
    <property type="taxonomic scope" value="Bacteria"/>
</dbReference>
<gene>
    <name evidence="2" type="ORF">SacxiDRAFT_1627</name>
</gene>
<dbReference type="Gene3D" id="1.20.120.450">
    <property type="entry name" value="dinb family like domain"/>
    <property type="match status" value="1"/>
</dbReference>
<proteinExistence type="predicted"/>
<dbReference type="InterPro" id="IPR024775">
    <property type="entry name" value="DinB-like"/>
</dbReference>